<organism evidence="1 2">
    <name type="scientific">Paenibacillus marchantiophytorum</name>
    <dbReference type="NCBI Taxonomy" id="1619310"/>
    <lineage>
        <taxon>Bacteria</taxon>
        <taxon>Bacillati</taxon>
        <taxon>Bacillota</taxon>
        <taxon>Bacilli</taxon>
        <taxon>Bacillales</taxon>
        <taxon>Paenibacillaceae</taxon>
        <taxon>Paenibacillus</taxon>
    </lineage>
</organism>
<dbReference type="Proteomes" id="UP000615455">
    <property type="component" value="Unassembled WGS sequence"/>
</dbReference>
<evidence type="ECO:0000313" key="1">
    <source>
        <dbReference type="EMBL" id="GGI45845.1"/>
    </source>
</evidence>
<proteinExistence type="predicted"/>
<evidence type="ECO:0008006" key="3">
    <source>
        <dbReference type="Google" id="ProtNLM"/>
    </source>
</evidence>
<protein>
    <recommendedName>
        <fullName evidence="3">DUF1080 domain-containing protein</fullName>
    </recommendedName>
</protein>
<evidence type="ECO:0000313" key="2">
    <source>
        <dbReference type="Proteomes" id="UP000615455"/>
    </source>
</evidence>
<reference evidence="2" key="1">
    <citation type="journal article" date="2019" name="Int. J. Syst. Evol. Microbiol.">
        <title>The Global Catalogue of Microorganisms (GCM) 10K type strain sequencing project: providing services to taxonomists for standard genome sequencing and annotation.</title>
        <authorList>
            <consortium name="The Broad Institute Genomics Platform"/>
            <consortium name="The Broad Institute Genome Sequencing Center for Infectious Disease"/>
            <person name="Wu L."/>
            <person name="Ma J."/>
        </authorList>
    </citation>
    <scope>NUCLEOTIDE SEQUENCE [LARGE SCALE GENOMIC DNA]</scope>
    <source>
        <strain evidence="2">CGMCC 1.15043</strain>
    </source>
</reference>
<comment type="caution">
    <text evidence="1">The sequence shown here is derived from an EMBL/GenBank/DDBJ whole genome shotgun (WGS) entry which is preliminary data.</text>
</comment>
<dbReference type="EMBL" id="BMHE01000005">
    <property type="protein sequence ID" value="GGI45845.1"/>
    <property type="molecule type" value="Genomic_DNA"/>
</dbReference>
<dbReference type="RefSeq" id="WP_189009675.1">
    <property type="nucleotide sequence ID" value="NZ_BMHE01000005.1"/>
</dbReference>
<keyword evidence="2" id="KW-1185">Reference proteome</keyword>
<dbReference type="Gene3D" id="2.60.120.560">
    <property type="entry name" value="Exo-inulinase, domain 1"/>
    <property type="match status" value="1"/>
</dbReference>
<sequence>MELSIVGNQLTGYLNGEEKLSATDNSPLAPGKVGVRAYTANFEVDNLYVEAR</sequence>
<accession>A0ABQ2BU35</accession>
<name>A0ABQ2BU35_9BACL</name>
<gene>
    <name evidence="1" type="ORF">GCM10008018_14160</name>
</gene>